<keyword evidence="7" id="KW-0539">Nucleus</keyword>
<keyword evidence="4" id="KW-0963">Cytoplasm</keyword>
<dbReference type="PANTHER" id="PTHR48033:SF10">
    <property type="entry name" value="RNA-BINDING PROTEIN SQUID"/>
    <property type="match status" value="1"/>
</dbReference>
<dbReference type="InterPro" id="IPR035979">
    <property type="entry name" value="RBD_domain_sf"/>
</dbReference>
<evidence type="ECO:0000313" key="11">
    <source>
        <dbReference type="EMBL" id="KAK2167710.1"/>
    </source>
</evidence>
<protein>
    <recommendedName>
        <fullName evidence="10">RRM domain-containing protein</fullName>
    </recommendedName>
</protein>
<dbReference type="SMART" id="SM00360">
    <property type="entry name" value="RRM"/>
    <property type="match status" value="2"/>
</dbReference>
<dbReference type="AlphaFoldDB" id="A0AAD9NF40"/>
<dbReference type="GO" id="GO:0005654">
    <property type="term" value="C:nucleoplasm"/>
    <property type="evidence" value="ECO:0007669"/>
    <property type="project" value="TreeGrafter"/>
</dbReference>
<dbReference type="EMBL" id="JAODUP010000025">
    <property type="protein sequence ID" value="KAK2167710.1"/>
    <property type="molecule type" value="Genomic_DNA"/>
</dbReference>
<dbReference type="FunFam" id="3.30.70.330:FF:000030">
    <property type="entry name" value="Heterogeneous nuclear ribonucleoprotein d0 isoform"/>
    <property type="match status" value="1"/>
</dbReference>
<feature type="domain" description="RRM" evidence="10">
    <location>
        <begin position="13"/>
        <end position="95"/>
    </location>
</feature>
<accession>A0AAD9NF40</accession>
<keyword evidence="6 8" id="KW-0694">RNA-binding</keyword>
<feature type="region of interest" description="Disordered" evidence="9">
    <location>
        <begin position="236"/>
        <end position="266"/>
    </location>
</feature>
<dbReference type="InterPro" id="IPR012677">
    <property type="entry name" value="Nucleotide-bd_a/b_plait_sf"/>
</dbReference>
<comment type="subcellular location">
    <subcellularLocation>
        <location evidence="2">Cytoplasm</location>
    </subcellularLocation>
    <subcellularLocation>
        <location evidence="1">Nucleus</location>
    </subcellularLocation>
</comment>
<keyword evidence="5" id="KW-0677">Repeat</keyword>
<evidence type="ECO:0000256" key="5">
    <source>
        <dbReference type="ARBA" id="ARBA00022737"/>
    </source>
</evidence>
<dbReference type="CDD" id="cd12325">
    <property type="entry name" value="RRM1_hnRNPA_hnRNPD_like"/>
    <property type="match status" value="1"/>
</dbReference>
<reference evidence="11" key="1">
    <citation type="journal article" date="2023" name="Mol. Biol. Evol.">
        <title>Third-Generation Sequencing Reveals the Adaptive Role of the Epigenome in Three Deep-Sea Polychaetes.</title>
        <authorList>
            <person name="Perez M."/>
            <person name="Aroh O."/>
            <person name="Sun Y."/>
            <person name="Lan Y."/>
            <person name="Juniper S.K."/>
            <person name="Young C.R."/>
            <person name="Angers B."/>
            <person name="Qian P.Y."/>
        </authorList>
    </citation>
    <scope>NUCLEOTIDE SEQUENCE</scope>
    <source>
        <strain evidence="11">P08H-3</strain>
    </source>
</reference>
<dbReference type="GO" id="GO:0003723">
    <property type="term" value="F:RNA binding"/>
    <property type="evidence" value="ECO:0007669"/>
    <property type="project" value="UniProtKB-UniRule"/>
</dbReference>
<feature type="compositionally biased region" description="Gly residues" evidence="9">
    <location>
        <begin position="180"/>
        <end position="193"/>
    </location>
</feature>
<dbReference type="InterPro" id="IPR000504">
    <property type="entry name" value="RRM_dom"/>
</dbReference>
<feature type="compositionally biased region" description="Gly residues" evidence="9">
    <location>
        <begin position="256"/>
        <end position="266"/>
    </location>
</feature>
<evidence type="ECO:0000256" key="7">
    <source>
        <dbReference type="ARBA" id="ARBA00023242"/>
    </source>
</evidence>
<dbReference type="PANTHER" id="PTHR48033">
    <property type="entry name" value="RNA-BINDING (RRM/RBD/RNP MOTIFS) FAMILY PROTEIN"/>
    <property type="match status" value="1"/>
</dbReference>
<dbReference type="GO" id="GO:0005737">
    <property type="term" value="C:cytoplasm"/>
    <property type="evidence" value="ECO:0007669"/>
    <property type="project" value="UniProtKB-SubCell"/>
</dbReference>
<evidence type="ECO:0000256" key="4">
    <source>
        <dbReference type="ARBA" id="ARBA00022490"/>
    </source>
</evidence>
<dbReference type="Gene3D" id="3.30.70.330">
    <property type="match status" value="2"/>
</dbReference>
<evidence type="ECO:0000256" key="1">
    <source>
        <dbReference type="ARBA" id="ARBA00004123"/>
    </source>
</evidence>
<comment type="caution">
    <text evidence="11">The sequence shown here is derived from an EMBL/GenBank/DDBJ whole genome shotgun (WGS) entry which is preliminary data.</text>
</comment>
<name>A0AAD9NF40_9ANNE</name>
<dbReference type="Proteomes" id="UP001208570">
    <property type="component" value="Unassembled WGS sequence"/>
</dbReference>
<evidence type="ECO:0000259" key="10">
    <source>
        <dbReference type="PROSITE" id="PS50102"/>
    </source>
</evidence>
<evidence type="ECO:0000256" key="6">
    <source>
        <dbReference type="ARBA" id="ARBA00022884"/>
    </source>
</evidence>
<evidence type="ECO:0000313" key="12">
    <source>
        <dbReference type="Proteomes" id="UP001208570"/>
    </source>
</evidence>
<evidence type="ECO:0000256" key="2">
    <source>
        <dbReference type="ARBA" id="ARBA00004496"/>
    </source>
</evidence>
<dbReference type="GO" id="GO:0010468">
    <property type="term" value="P:regulation of gene expression"/>
    <property type="evidence" value="ECO:0007669"/>
    <property type="project" value="TreeGrafter"/>
</dbReference>
<gene>
    <name evidence="11" type="ORF">LSH36_25g09069</name>
</gene>
<keyword evidence="3" id="KW-0488">Methylation</keyword>
<feature type="compositionally biased region" description="Gly residues" evidence="9">
    <location>
        <begin position="236"/>
        <end position="247"/>
    </location>
</feature>
<dbReference type="PROSITE" id="PS50102">
    <property type="entry name" value="RRM"/>
    <property type="match status" value="2"/>
</dbReference>
<evidence type="ECO:0000256" key="8">
    <source>
        <dbReference type="PROSITE-ProRule" id="PRU00176"/>
    </source>
</evidence>
<sequence length="266" mass="28607">MTDFSAKKDDSDKKIFVGGLSWETTNEELKEYFGQFGDITDCTLKTDPTTGRSRGFGFVTFVTSDEVSKVVNQESHTLNGRSIDPKRAKARGGSEPIKKVFVGGLDPDTSEEEVRRYFGQYGTIAELNLPYDKIKGQRRAFCFITFDTDAEADECCKMAKHTVGEKEVDVKKATPKSQDGGFGRGRGGGFQPGGRGRGFGDGGQGYNYGNQGYGGYDQGSYPAQNQGWGGYSQGEGGGYGSGTGQGNSYGKARTGSFGGAQGYHPY</sequence>
<evidence type="ECO:0000256" key="3">
    <source>
        <dbReference type="ARBA" id="ARBA00022481"/>
    </source>
</evidence>
<keyword evidence="12" id="KW-1185">Reference proteome</keyword>
<dbReference type="GO" id="GO:0000785">
    <property type="term" value="C:chromatin"/>
    <property type="evidence" value="ECO:0007669"/>
    <property type="project" value="TreeGrafter"/>
</dbReference>
<evidence type="ECO:0000256" key="9">
    <source>
        <dbReference type="SAM" id="MobiDB-lite"/>
    </source>
</evidence>
<feature type="domain" description="RRM" evidence="10">
    <location>
        <begin position="98"/>
        <end position="175"/>
    </location>
</feature>
<dbReference type="SUPFAM" id="SSF54928">
    <property type="entry name" value="RNA-binding domain, RBD"/>
    <property type="match status" value="2"/>
</dbReference>
<organism evidence="11 12">
    <name type="scientific">Paralvinella palmiformis</name>
    <dbReference type="NCBI Taxonomy" id="53620"/>
    <lineage>
        <taxon>Eukaryota</taxon>
        <taxon>Metazoa</taxon>
        <taxon>Spiralia</taxon>
        <taxon>Lophotrochozoa</taxon>
        <taxon>Annelida</taxon>
        <taxon>Polychaeta</taxon>
        <taxon>Sedentaria</taxon>
        <taxon>Canalipalpata</taxon>
        <taxon>Terebellida</taxon>
        <taxon>Terebelliformia</taxon>
        <taxon>Alvinellidae</taxon>
        <taxon>Paralvinella</taxon>
    </lineage>
</organism>
<feature type="region of interest" description="Disordered" evidence="9">
    <location>
        <begin position="169"/>
        <end position="193"/>
    </location>
</feature>
<proteinExistence type="predicted"/>
<dbReference type="Pfam" id="PF00076">
    <property type="entry name" value="RRM_1"/>
    <property type="match status" value="2"/>
</dbReference>